<dbReference type="EMBL" id="BDGG01000014">
    <property type="protein sequence ID" value="GAV06644.1"/>
    <property type="molecule type" value="Genomic_DNA"/>
</dbReference>
<accession>A0A1D1W5E6</accession>
<name>A0A1D1W5E6_RAMVA</name>
<keyword evidence="1" id="KW-0732">Signal</keyword>
<dbReference type="AlphaFoldDB" id="A0A1D1W5E6"/>
<sequence length="113" mass="12344">MKFCSDSRMRFLISIVCLVLLFVRTSHGASLPGRLRRDVVDTVKSVYETVAKGTKAVVNDLIGNEHVAVESYRQAADASSRVGPAFKGIFVNPYKPEAITGPPPQPNPTWNNA</sequence>
<reference evidence="2 3" key="1">
    <citation type="journal article" date="2016" name="Nat. Commun.">
        <title>Extremotolerant tardigrade genome and improved radiotolerance of human cultured cells by tardigrade-unique protein.</title>
        <authorList>
            <person name="Hashimoto T."/>
            <person name="Horikawa D.D."/>
            <person name="Saito Y."/>
            <person name="Kuwahara H."/>
            <person name="Kozuka-Hata H."/>
            <person name="Shin-I T."/>
            <person name="Minakuchi Y."/>
            <person name="Ohishi K."/>
            <person name="Motoyama A."/>
            <person name="Aizu T."/>
            <person name="Enomoto A."/>
            <person name="Kondo K."/>
            <person name="Tanaka S."/>
            <person name="Hara Y."/>
            <person name="Koshikawa S."/>
            <person name="Sagara H."/>
            <person name="Miura T."/>
            <person name="Yokobori S."/>
            <person name="Miyagawa K."/>
            <person name="Suzuki Y."/>
            <person name="Kubo T."/>
            <person name="Oyama M."/>
            <person name="Kohara Y."/>
            <person name="Fujiyama A."/>
            <person name="Arakawa K."/>
            <person name="Katayama T."/>
            <person name="Toyoda A."/>
            <person name="Kunieda T."/>
        </authorList>
    </citation>
    <scope>NUCLEOTIDE SEQUENCE [LARGE SCALE GENOMIC DNA]</scope>
    <source>
        <strain evidence="2 3">YOKOZUNA-1</strain>
    </source>
</reference>
<dbReference type="OrthoDB" id="10388539at2759"/>
<evidence type="ECO:0000313" key="2">
    <source>
        <dbReference type="EMBL" id="GAV06644.1"/>
    </source>
</evidence>
<feature type="signal peptide" evidence="1">
    <location>
        <begin position="1"/>
        <end position="28"/>
    </location>
</feature>
<keyword evidence="3" id="KW-1185">Reference proteome</keyword>
<feature type="chain" id="PRO_5008899238" evidence="1">
    <location>
        <begin position="29"/>
        <end position="113"/>
    </location>
</feature>
<evidence type="ECO:0000313" key="3">
    <source>
        <dbReference type="Proteomes" id="UP000186922"/>
    </source>
</evidence>
<protein>
    <submittedName>
        <fullName evidence="2">Uncharacterized protein</fullName>
    </submittedName>
</protein>
<proteinExistence type="predicted"/>
<organism evidence="2 3">
    <name type="scientific">Ramazzottius varieornatus</name>
    <name type="common">Water bear</name>
    <name type="synonym">Tardigrade</name>
    <dbReference type="NCBI Taxonomy" id="947166"/>
    <lineage>
        <taxon>Eukaryota</taxon>
        <taxon>Metazoa</taxon>
        <taxon>Ecdysozoa</taxon>
        <taxon>Tardigrada</taxon>
        <taxon>Eutardigrada</taxon>
        <taxon>Parachela</taxon>
        <taxon>Hypsibioidea</taxon>
        <taxon>Ramazzottiidae</taxon>
        <taxon>Ramazzottius</taxon>
    </lineage>
</organism>
<gene>
    <name evidence="2" type="primary">RvY_16600-1</name>
    <name evidence="2" type="synonym">RvY_16600.1</name>
    <name evidence="2" type="ORF">RvY_16600</name>
</gene>
<comment type="caution">
    <text evidence="2">The sequence shown here is derived from an EMBL/GenBank/DDBJ whole genome shotgun (WGS) entry which is preliminary data.</text>
</comment>
<dbReference type="Proteomes" id="UP000186922">
    <property type="component" value="Unassembled WGS sequence"/>
</dbReference>
<evidence type="ECO:0000256" key="1">
    <source>
        <dbReference type="SAM" id="SignalP"/>
    </source>
</evidence>